<dbReference type="PANTHER" id="PTHR37833:SF1">
    <property type="entry name" value="SIGNAL PEPTIDE PROTEIN"/>
    <property type="match status" value="1"/>
</dbReference>
<sequence>MMKKMFLTLAMIIGITTAAMAQAEIKFDKLTYDFGDFSENDPVQTAKFTFTNVGDKPLIINQAIASCGCTVPKYSKEPIAPGAKGELIVTYSGKGRFPGHFKKGITVRTNGKAELTRLYIEGNMKAK</sequence>
<organism evidence="2 3">
    <name type="scientific">Candidatus Prevotella avicola</name>
    <dbReference type="NCBI Taxonomy" id="2838738"/>
    <lineage>
        <taxon>Bacteria</taxon>
        <taxon>Pseudomonadati</taxon>
        <taxon>Bacteroidota</taxon>
        <taxon>Bacteroidia</taxon>
        <taxon>Bacteroidales</taxon>
        <taxon>Prevotellaceae</taxon>
        <taxon>Prevotella</taxon>
    </lineage>
</organism>
<dbReference type="Proteomes" id="UP000824055">
    <property type="component" value="Unassembled WGS sequence"/>
</dbReference>
<evidence type="ECO:0000313" key="3">
    <source>
        <dbReference type="Proteomes" id="UP000824055"/>
    </source>
</evidence>
<proteinExistence type="predicted"/>
<keyword evidence="1" id="KW-0732">Signal</keyword>
<gene>
    <name evidence="2" type="ORF">H9966_05135</name>
</gene>
<dbReference type="AlphaFoldDB" id="A0A9D2FYE4"/>
<feature type="chain" id="PRO_5039116092" evidence="1">
    <location>
        <begin position="22"/>
        <end position="127"/>
    </location>
</feature>
<protein>
    <submittedName>
        <fullName evidence="2">DUF1573 domain-containing protein</fullName>
    </submittedName>
</protein>
<dbReference type="InterPro" id="IPR013783">
    <property type="entry name" value="Ig-like_fold"/>
</dbReference>
<evidence type="ECO:0000313" key="2">
    <source>
        <dbReference type="EMBL" id="HIZ69258.1"/>
    </source>
</evidence>
<comment type="caution">
    <text evidence="2">The sequence shown here is derived from an EMBL/GenBank/DDBJ whole genome shotgun (WGS) entry which is preliminary data.</text>
</comment>
<name>A0A9D2FYE4_9BACT</name>
<reference evidence="2" key="2">
    <citation type="submission" date="2021-04" db="EMBL/GenBank/DDBJ databases">
        <authorList>
            <person name="Gilroy R."/>
        </authorList>
    </citation>
    <scope>NUCLEOTIDE SEQUENCE</scope>
    <source>
        <strain evidence="2">ChiHecec3B27-8219</strain>
    </source>
</reference>
<accession>A0A9D2FYE4</accession>
<feature type="signal peptide" evidence="1">
    <location>
        <begin position="1"/>
        <end position="21"/>
    </location>
</feature>
<dbReference type="InterPro" id="IPR011467">
    <property type="entry name" value="DUF1573"/>
</dbReference>
<dbReference type="PANTHER" id="PTHR37833">
    <property type="entry name" value="LIPOPROTEIN-RELATED"/>
    <property type="match status" value="1"/>
</dbReference>
<dbReference type="Pfam" id="PF07610">
    <property type="entry name" value="DUF1573"/>
    <property type="match status" value="1"/>
</dbReference>
<dbReference type="Gene3D" id="2.60.40.10">
    <property type="entry name" value="Immunoglobulins"/>
    <property type="match status" value="1"/>
</dbReference>
<reference evidence="2" key="1">
    <citation type="journal article" date="2021" name="PeerJ">
        <title>Extensive microbial diversity within the chicken gut microbiome revealed by metagenomics and culture.</title>
        <authorList>
            <person name="Gilroy R."/>
            <person name="Ravi A."/>
            <person name="Getino M."/>
            <person name="Pursley I."/>
            <person name="Horton D.L."/>
            <person name="Alikhan N.F."/>
            <person name="Baker D."/>
            <person name="Gharbi K."/>
            <person name="Hall N."/>
            <person name="Watson M."/>
            <person name="Adriaenssens E.M."/>
            <person name="Foster-Nyarko E."/>
            <person name="Jarju S."/>
            <person name="Secka A."/>
            <person name="Antonio M."/>
            <person name="Oren A."/>
            <person name="Chaudhuri R.R."/>
            <person name="La Ragione R."/>
            <person name="Hildebrand F."/>
            <person name="Pallen M.J."/>
        </authorList>
    </citation>
    <scope>NUCLEOTIDE SEQUENCE</scope>
    <source>
        <strain evidence="2">ChiHecec3B27-8219</strain>
    </source>
</reference>
<dbReference type="EMBL" id="DXBE01000039">
    <property type="protein sequence ID" value="HIZ69258.1"/>
    <property type="molecule type" value="Genomic_DNA"/>
</dbReference>
<evidence type="ECO:0000256" key="1">
    <source>
        <dbReference type="SAM" id="SignalP"/>
    </source>
</evidence>